<reference evidence="1" key="1">
    <citation type="submission" date="2011-04" db="EMBL/GenBank/DDBJ databases">
        <title>Evolution of plant cell wall degrading machinery underlies the functional diversity of forest fungi.</title>
        <authorList>
            <consortium name="US DOE Joint Genome Institute (JGI-PGF)"/>
            <person name="Eastwood D.C."/>
            <person name="Floudas D."/>
            <person name="Binder M."/>
            <person name="Majcherczyk A."/>
            <person name="Schneider P."/>
            <person name="Aerts A."/>
            <person name="Asiegbu F.O."/>
            <person name="Baker S.E."/>
            <person name="Barry K."/>
            <person name="Bendiksby M."/>
            <person name="Blumentritt M."/>
            <person name="Coutinho P.M."/>
            <person name="Cullen D."/>
            <person name="Cullen D."/>
            <person name="Gathman A."/>
            <person name="Goodell B."/>
            <person name="Henrissat B."/>
            <person name="Ihrmark K."/>
            <person name="Kauserud H."/>
            <person name="Kohler A."/>
            <person name="LaButti K."/>
            <person name="Lapidus A."/>
            <person name="Lavin J.L."/>
            <person name="Lee Y.-H."/>
            <person name="Lindquist E."/>
            <person name="Lilly W."/>
            <person name="Lucas S."/>
            <person name="Morin E."/>
            <person name="Murat C."/>
            <person name="Oguiza J.A."/>
            <person name="Park J."/>
            <person name="Pisabarro A.G."/>
            <person name="Riley R."/>
            <person name="Rosling A."/>
            <person name="Salamov A."/>
            <person name="Schmidt O."/>
            <person name="Schmutz J."/>
            <person name="Skrede I."/>
            <person name="Stenlid J."/>
            <person name="Wiebenga A."/>
            <person name="Xie X."/>
            <person name="Kues U."/>
            <person name="Hibbett D.S."/>
            <person name="Hoffmeister D."/>
            <person name="Hogberg N."/>
            <person name="Martin F."/>
            <person name="Grigoriev I.V."/>
            <person name="Watkinson S.C."/>
        </authorList>
    </citation>
    <scope>NUCLEOTIDE SEQUENCE</scope>
    <source>
        <strain evidence="1">S7.9</strain>
    </source>
</reference>
<dbReference type="RefSeq" id="XP_007315023.1">
    <property type="nucleotide sequence ID" value="XM_007314961.1"/>
</dbReference>
<proteinExistence type="predicted"/>
<dbReference type="GeneID" id="18812651"/>
<dbReference type="EMBL" id="GL945430">
    <property type="protein sequence ID" value="EGO28824.1"/>
    <property type="molecule type" value="Genomic_DNA"/>
</dbReference>
<organism>
    <name type="scientific">Serpula lacrymans var. lacrymans (strain S7.9)</name>
    <name type="common">Dry rot fungus</name>
    <dbReference type="NCBI Taxonomy" id="578457"/>
    <lineage>
        <taxon>Eukaryota</taxon>
        <taxon>Fungi</taxon>
        <taxon>Dikarya</taxon>
        <taxon>Basidiomycota</taxon>
        <taxon>Agaricomycotina</taxon>
        <taxon>Agaricomycetes</taxon>
        <taxon>Agaricomycetidae</taxon>
        <taxon>Boletales</taxon>
        <taxon>Coniophorineae</taxon>
        <taxon>Serpulaceae</taxon>
        <taxon>Serpula</taxon>
    </lineage>
</organism>
<dbReference type="Proteomes" id="UP000008064">
    <property type="component" value="Unassembled WGS sequence"/>
</dbReference>
<dbReference type="OrthoDB" id="2603830at2759"/>
<accession>F8NKV5</accession>
<sequence>MPIVLSKMCCQLWESAVVLQRTPALYLIIPLISQLVEQLACIQKVPGSIPGLVIIQFYHCCGTQKATSERPLALVACSIECALLGAINNATIEFLETAFSARWDHHMRLLEIFQKYSPTYLVAVVDEIDKYIW</sequence>
<dbReference type="KEGG" id="sla:SERLADRAFT_406219"/>
<name>F8NKV5_SERL9</name>
<dbReference type="HOGENOM" id="CLU_157441_0_0_1"/>
<dbReference type="AntiFam" id="ANF00010">
    <property type="entry name" value="tRNA translation"/>
</dbReference>
<gene>
    <name evidence="1" type="ORF">SERLADRAFT_406219</name>
</gene>
<protein>
    <submittedName>
        <fullName evidence="1">Uncharacterized protein</fullName>
    </submittedName>
</protein>
<dbReference type="AlphaFoldDB" id="F8NKV5"/>
<evidence type="ECO:0000313" key="1">
    <source>
        <dbReference type="EMBL" id="EGO28824.1"/>
    </source>
</evidence>